<reference evidence="3 5" key="1">
    <citation type="journal article" date="2014" name="Genome Announc.">
        <title>Draft Genome Sequences of Streptococcus bovis Strains ATCC 33317 and JB1.</title>
        <authorList>
            <person name="Benahmed F.H."/>
            <person name="Gopinath G.R."/>
            <person name="Harbottle H."/>
            <person name="Cotta M.A."/>
            <person name="Luo Y."/>
            <person name="Henderson C."/>
            <person name="Teri P."/>
            <person name="Soppet D."/>
            <person name="Rasmussen M."/>
            <person name="Whitehead T.R."/>
            <person name="Davidson M."/>
        </authorList>
    </citation>
    <scope>NUCLEOTIDE SEQUENCE [LARGE SCALE GENOMIC DNA]</scope>
    <source>
        <strain evidence="3 5">JB1</strain>
    </source>
</reference>
<dbReference type="CDD" id="cd06223">
    <property type="entry name" value="PRTases_typeI"/>
    <property type="match status" value="1"/>
</dbReference>
<dbReference type="InterPro" id="IPR051910">
    <property type="entry name" value="ComF/GntX_DNA_util-trans"/>
</dbReference>
<organism evidence="3 5">
    <name type="scientific">Streptococcus equinus JB1</name>
    <dbReference type="NCBI Taxonomy" id="1294274"/>
    <lineage>
        <taxon>Bacteria</taxon>
        <taxon>Bacillati</taxon>
        <taxon>Bacillota</taxon>
        <taxon>Bacilli</taxon>
        <taxon>Lactobacillales</taxon>
        <taxon>Streptococcaceae</taxon>
        <taxon>Streptococcus</taxon>
    </lineage>
</organism>
<comment type="similarity">
    <text evidence="1">Belongs to the ComF/GntX family.</text>
</comment>
<dbReference type="Pfam" id="PF00156">
    <property type="entry name" value="Pribosyltran"/>
    <property type="match status" value="1"/>
</dbReference>
<feature type="domain" description="Phosphoribosyltransferase" evidence="2">
    <location>
        <begin position="137"/>
        <end position="219"/>
    </location>
</feature>
<evidence type="ECO:0000259" key="2">
    <source>
        <dbReference type="Pfam" id="PF00156"/>
    </source>
</evidence>
<reference evidence="4 6" key="2">
    <citation type="submission" date="2016-10" db="EMBL/GenBank/DDBJ databases">
        <authorList>
            <person name="Varghese N."/>
            <person name="Submissions S."/>
        </authorList>
    </citation>
    <scope>NUCLEOTIDE SEQUENCE [LARGE SCALE GENOMIC DNA]</scope>
    <source>
        <strain evidence="4 6">JB1</strain>
    </source>
</reference>
<dbReference type="EMBL" id="FOTG01000005">
    <property type="protein sequence ID" value="SFL23825.1"/>
    <property type="molecule type" value="Genomic_DNA"/>
</dbReference>
<dbReference type="EMBL" id="AUZH01000001">
    <property type="protein sequence ID" value="KFN88804.1"/>
    <property type="molecule type" value="Genomic_DNA"/>
</dbReference>
<evidence type="ECO:0000313" key="3">
    <source>
        <dbReference type="EMBL" id="KFN88804.1"/>
    </source>
</evidence>
<gene>
    <name evidence="3" type="ORF">H702_00010</name>
    <name evidence="4" type="ORF">SAMN02910290_00999</name>
</gene>
<sequence>MKCLLCGQDFSEKETFLEIISIRKNNYLVCPECHNIFEKIGDVHCPTCYRKDYKEQCEDCKKWAKENHKVSHQALYTYNEAMKEYFSKYKFQGDAMLSNVFAKEVKQVLKNYKGYTIIPVPLSKERMKERQFNQVTAILDAAKIPYHDILEKKNIKKQSEKSRKERLTSDCPFRIKSDSQIPDKVLILDDIYTTGATLKGIYHLFYEKGAKIVKSLTIAR</sequence>
<name>A0A091BVP0_STREI</name>
<protein>
    <submittedName>
        <fullName evidence="3 4">Competence protein ComF</fullName>
    </submittedName>
</protein>
<dbReference type="RefSeq" id="WP_039695884.1">
    <property type="nucleotide sequence ID" value="NZ_AUZH01000001.1"/>
</dbReference>
<evidence type="ECO:0000313" key="4">
    <source>
        <dbReference type="EMBL" id="SFL23825.1"/>
    </source>
</evidence>
<dbReference type="PANTHER" id="PTHR47505">
    <property type="entry name" value="DNA UTILIZATION PROTEIN YHGH"/>
    <property type="match status" value="1"/>
</dbReference>
<dbReference type="SUPFAM" id="SSF53271">
    <property type="entry name" value="PRTase-like"/>
    <property type="match status" value="1"/>
</dbReference>
<accession>A0A091BVP0</accession>
<proteinExistence type="inferred from homology"/>
<dbReference type="AlphaFoldDB" id="A0A091BVP0"/>
<keyword evidence="6" id="KW-1185">Reference proteome</keyword>
<evidence type="ECO:0000256" key="1">
    <source>
        <dbReference type="ARBA" id="ARBA00008007"/>
    </source>
</evidence>
<evidence type="ECO:0000313" key="5">
    <source>
        <dbReference type="Proteomes" id="UP000029382"/>
    </source>
</evidence>
<dbReference type="Proteomes" id="UP000029382">
    <property type="component" value="Unassembled WGS sequence"/>
</dbReference>
<dbReference type="InterPro" id="IPR029057">
    <property type="entry name" value="PRTase-like"/>
</dbReference>
<comment type="caution">
    <text evidence="3">The sequence shown here is derived from an EMBL/GenBank/DDBJ whole genome shotgun (WGS) entry which is preliminary data.</text>
</comment>
<dbReference type="InterPro" id="IPR000836">
    <property type="entry name" value="PRTase_dom"/>
</dbReference>
<dbReference type="Proteomes" id="UP000182793">
    <property type="component" value="Unassembled WGS sequence"/>
</dbReference>
<dbReference type="PANTHER" id="PTHR47505:SF1">
    <property type="entry name" value="DNA UTILIZATION PROTEIN YHGH"/>
    <property type="match status" value="1"/>
</dbReference>
<dbReference type="Gene3D" id="3.40.50.2020">
    <property type="match status" value="1"/>
</dbReference>
<evidence type="ECO:0000313" key="6">
    <source>
        <dbReference type="Proteomes" id="UP000182793"/>
    </source>
</evidence>